<dbReference type="RefSeq" id="WP_141807194.1">
    <property type="nucleotide sequence ID" value="NZ_VFPG01000001.1"/>
</dbReference>
<dbReference type="AlphaFoldDB" id="A0A543F409"/>
<proteinExistence type="predicted"/>
<dbReference type="Proteomes" id="UP000316331">
    <property type="component" value="Unassembled WGS sequence"/>
</dbReference>
<gene>
    <name evidence="1" type="ORF">FB390_0129</name>
</gene>
<reference evidence="1 2" key="1">
    <citation type="submission" date="2019-06" db="EMBL/GenBank/DDBJ databases">
        <title>Sequencing the genomes of 1000 actinobacteria strains.</title>
        <authorList>
            <person name="Klenk H.-P."/>
        </authorList>
    </citation>
    <scope>NUCLEOTIDE SEQUENCE [LARGE SCALE GENOMIC DNA]</scope>
    <source>
        <strain evidence="1 2">DSM 103495</strain>
    </source>
</reference>
<protein>
    <submittedName>
        <fullName evidence="1">Uncharacterized protein</fullName>
    </submittedName>
</protein>
<name>A0A543F409_9NOCA</name>
<evidence type="ECO:0000313" key="2">
    <source>
        <dbReference type="Proteomes" id="UP000316331"/>
    </source>
</evidence>
<dbReference type="EMBL" id="VFPG01000001">
    <property type="protein sequence ID" value="TQM28556.1"/>
    <property type="molecule type" value="Genomic_DNA"/>
</dbReference>
<keyword evidence="2" id="KW-1185">Reference proteome</keyword>
<sequence>MSAIYHTSDWPRDSARLADRLVAELPSELRLDFTGASLERLEAELLRRFSDPAELTSAEARPFYESVCAYFGEVMVRYGGSWGWSTKWDDTDPPVVMPDEDVDLEPLSTWEVVIRAVRDRGGKEFITVWELWDDAETDQIDRAIEEAEDAEWDRDIEEWESED</sequence>
<organism evidence="1 2">
    <name type="scientific">Nocardia bhagyanarayanae</name>
    <dbReference type="NCBI Taxonomy" id="1215925"/>
    <lineage>
        <taxon>Bacteria</taxon>
        <taxon>Bacillati</taxon>
        <taxon>Actinomycetota</taxon>
        <taxon>Actinomycetes</taxon>
        <taxon>Mycobacteriales</taxon>
        <taxon>Nocardiaceae</taxon>
        <taxon>Nocardia</taxon>
    </lineage>
</organism>
<accession>A0A543F409</accession>
<comment type="caution">
    <text evidence="1">The sequence shown here is derived from an EMBL/GenBank/DDBJ whole genome shotgun (WGS) entry which is preliminary data.</text>
</comment>
<evidence type="ECO:0000313" key="1">
    <source>
        <dbReference type="EMBL" id="TQM28556.1"/>
    </source>
</evidence>